<feature type="region of interest" description="Disordered" evidence="1">
    <location>
        <begin position="1"/>
        <end position="29"/>
    </location>
</feature>
<feature type="transmembrane region" description="Helical" evidence="2">
    <location>
        <begin position="281"/>
        <end position="301"/>
    </location>
</feature>
<organism evidence="3 4">
    <name type="scientific">Rhodococcus opacus</name>
    <name type="common">Nocardia opaca</name>
    <dbReference type="NCBI Taxonomy" id="37919"/>
    <lineage>
        <taxon>Bacteria</taxon>
        <taxon>Bacillati</taxon>
        <taxon>Actinomycetota</taxon>
        <taxon>Actinomycetes</taxon>
        <taxon>Mycobacteriales</taxon>
        <taxon>Nocardiaceae</taxon>
        <taxon>Rhodococcus</taxon>
    </lineage>
</organism>
<feature type="transmembrane region" description="Helical" evidence="2">
    <location>
        <begin position="75"/>
        <end position="96"/>
    </location>
</feature>
<feature type="transmembrane region" description="Helical" evidence="2">
    <location>
        <begin position="147"/>
        <end position="165"/>
    </location>
</feature>
<evidence type="ECO:0000256" key="1">
    <source>
        <dbReference type="SAM" id="MobiDB-lite"/>
    </source>
</evidence>
<feature type="transmembrane region" description="Helical" evidence="2">
    <location>
        <begin position="205"/>
        <end position="222"/>
    </location>
</feature>
<feature type="transmembrane region" description="Helical" evidence="2">
    <location>
        <begin position="171"/>
        <end position="193"/>
    </location>
</feature>
<feature type="transmembrane region" description="Helical" evidence="2">
    <location>
        <begin position="41"/>
        <end position="63"/>
    </location>
</feature>
<accession>A0A076EQ49</accession>
<keyword evidence="2" id="KW-0812">Transmembrane</keyword>
<feature type="transmembrane region" description="Helical" evidence="2">
    <location>
        <begin position="101"/>
        <end position="118"/>
    </location>
</feature>
<feature type="transmembrane region" description="Helical" evidence="2">
    <location>
        <begin position="394"/>
        <end position="414"/>
    </location>
</feature>
<feature type="transmembrane region" description="Helical" evidence="2">
    <location>
        <begin position="242"/>
        <end position="261"/>
    </location>
</feature>
<proteinExistence type="predicted"/>
<dbReference type="PANTHER" id="PTHR30199:SF0">
    <property type="entry name" value="INNER MEMBRANE PROTEIN YDCO"/>
    <property type="match status" value="1"/>
</dbReference>
<protein>
    <submittedName>
        <fullName evidence="3">Benzoate transporter</fullName>
    </submittedName>
</protein>
<name>A0A076EQ49_RHOOP</name>
<dbReference type="RefSeq" id="WP_037243568.1">
    <property type="nucleotide sequence ID" value="NZ_CP008947.1"/>
</dbReference>
<dbReference type="GO" id="GO:0005886">
    <property type="term" value="C:plasma membrane"/>
    <property type="evidence" value="ECO:0007669"/>
    <property type="project" value="TreeGrafter"/>
</dbReference>
<evidence type="ECO:0000256" key="2">
    <source>
        <dbReference type="SAM" id="Phobius"/>
    </source>
</evidence>
<feature type="transmembrane region" description="Helical" evidence="2">
    <location>
        <begin position="349"/>
        <end position="374"/>
    </location>
</feature>
<sequence length="422" mass="43915">MTTTEEPTRSEDVQTRPPRFERPPWPPAGPRRLIGDLGGTYAANGLIGLIFSATGPVAVILAAGSAGGLSPQQMASWIFGVFFLNGILTALASWLYRQPLAFFWTIPGTIIVGGSLTHLSWPEVLGAFLVTGLVILALGLTGRVRQVMAMLPMPIVMAMVAGVFLKFGTDLVHAVGTDAAVAVPMVVVFVVLASRAAFGRWMPPILGALLVGAAAVAVTGRFHPTGSGTPWIAAPMFQAPQFTWQAITELVVPLAITVIVVQNGQGAAVLTSAGHKPPMNIGTVLCGVWSLATSAVGAVSTCLTGPTNALLVASGQRTRQYTAAVVCGVLAMVVGLFAPLFVQLMLATPVAFVATLGGLAMLRALQGSFVAAFSSRHTLGALVTFLVTVSNVQFLNIGAAFWGLIAGLLVSRVMESGDFRKE</sequence>
<feature type="transmembrane region" description="Helical" evidence="2">
    <location>
        <begin position="321"/>
        <end position="342"/>
    </location>
</feature>
<keyword evidence="2" id="KW-1133">Transmembrane helix</keyword>
<dbReference type="InterPro" id="IPR004711">
    <property type="entry name" value="Benzoate_Transporter"/>
</dbReference>
<dbReference type="eggNOG" id="COG3135">
    <property type="taxonomic scope" value="Bacteria"/>
</dbReference>
<feature type="transmembrane region" description="Helical" evidence="2">
    <location>
        <begin position="124"/>
        <end position="140"/>
    </location>
</feature>
<feature type="compositionally biased region" description="Basic and acidic residues" evidence="1">
    <location>
        <begin position="1"/>
        <end position="22"/>
    </location>
</feature>
<gene>
    <name evidence="3" type="ORF">EP51_13260</name>
</gene>
<evidence type="ECO:0000313" key="3">
    <source>
        <dbReference type="EMBL" id="AII05544.1"/>
    </source>
</evidence>
<dbReference type="AlphaFoldDB" id="A0A076EQ49"/>
<dbReference type="Proteomes" id="UP000028488">
    <property type="component" value="Chromosome"/>
</dbReference>
<reference evidence="3 4" key="1">
    <citation type="submission" date="2014-07" db="EMBL/GenBank/DDBJ databases">
        <title>Genome Sequence of Rhodococcus opacus Strain R7, a Biodegrader of Mono- and Polycyclic Aromatic Hydrocarbons.</title>
        <authorList>
            <person name="Di Gennaro P."/>
            <person name="Zampolli J."/>
            <person name="Presti I."/>
            <person name="Cappelletti M."/>
            <person name="D'Ursi P."/>
            <person name="Orro A."/>
            <person name="Mezzelani A."/>
            <person name="Milanesi L."/>
        </authorList>
    </citation>
    <scope>NUCLEOTIDE SEQUENCE [LARGE SCALE GENOMIC DNA]</scope>
    <source>
        <strain evidence="3 4">R7</strain>
    </source>
</reference>
<dbReference type="GO" id="GO:0042925">
    <property type="term" value="F:benzoate transmembrane transporter activity"/>
    <property type="evidence" value="ECO:0007669"/>
    <property type="project" value="InterPro"/>
</dbReference>
<evidence type="ECO:0000313" key="4">
    <source>
        <dbReference type="Proteomes" id="UP000028488"/>
    </source>
</evidence>
<dbReference type="PANTHER" id="PTHR30199">
    <property type="entry name" value="MFS FAMILY TRANSPORTER, PREDICTED SUBSTRATE BENZOATE"/>
    <property type="match status" value="1"/>
</dbReference>
<dbReference type="Pfam" id="PF03594">
    <property type="entry name" value="BenE"/>
    <property type="match status" value="1"/>
</dbReference>
<dbReference type="EMBL" id="CP008947">
    <property type="protein sequence ID" value="AII05544.1"/>
    <property type="molecule type" value="Genomic_DNA"/>
</dbReference>
<keyword evidence="2" id="KW-0472">Membrane</keyword>